<dbReference type="OrthoDB" id="3545468at2759"/>
<keyword evidence="4" id="KW-1185">Reference proteome</keyword>
<comment type="caution">
    <text evidence="3">The sequence shown here is derived from an EMBL/GenBank/DDBJ whole genome shotgun (WGS) entry which is preliminary data.</text>
</comment>
<sequence>MVHIGTSSLSSKASKIRKKNAKSGGKDSKVAPETLRESLPRISTGEQARLASRSSDPVNPWAKRLSTGVAEKSEDCQMRGADGGKLPQHPKKGVPESAKRPSLEEKGSQCDKNVLESAAQNRDADADFPEEGQQPFQAVQEHKWKQTLVESQDSQRQLLVKVQQLEHQLVQQSQRCIELDRAWKKSTALLTQLQGQDPHDKVDDSTLQGLYSGLVFDVSNWSASFCRGRSMRIVDTKRPMLHSLSPAYAVYIHDEKLRPFLLQSLLMRLLVKEVLNFDSDGGLWWAGGLCKPLRQIYTELMPFELLEDPESNQLSQLAEIRDYARWKANGALLIGKRAERQVVNTGIDRVVSKFKQDLYLYVPASKDEVWTELREIVAKAVMLDEEMNKSRALLTVSDWGEEDFKWMQFDEACMESAVGFAAARPGMSVELVLAPALVKTGTADAKALAFLFLLSTALALPNVTIKALPAGCVSYPGYNANTHSAGPWAFSLVDSDNPALEGFGDNTAFSVSNSPETGPVMERGFLTIYHRNTVGTPLQCMEKALYVYTEPTLNSKGVPVGEDWTPLVLSPFPHNASLVYLADGQQPSLYEHYVQGKKQGDVFVGGYNTTTWGVQWSKEGEGSMKGPYFHLRLLPEGQGLKVNETKTFLKIQL</sequence>
<proteinExistence type="predicted"/>
<dbReference type="Proteomes" id="UP000800039">
    <property type="component" value="Unassembled WGS sequence"/>
</dbReference>
<evidence type="ECO:0000313" key="4">
    <source>
        <dbReference type="Proteomes" id="UP000800039"/>
    </source>
</evidence>
<protein>
    <submittedName>
        <fullName evidence="3">Uncharacterized protein</fullName>
    </submittedName>
</protein>
<gene>
    <name evidence="3" type="ORF">K460DRAFT_412158</name>
</gene>
<organism evidence="3 4">
    <name type="scientific">Cucurbitaria berberidis CBS 394.84</name>
    <dbReference type="NCBI Taxonomy" id="1168544"/>
    <lineage>
        <taxon>Eukaryota</taxon>
        <taxon>Fungi</taxon>
        <taxon>Dikarya</taxon>
        <taxon>Ascomycota</taxon>
        <taxon>Pezizomycotina</taxon>
        <taxon>Dothideomycetes</taxon>
        <taxon>Pleosporomycetidae</taxon>
        <taxon>Pleosporales</taxon>
        <taxon>Pleosporineae</taxon>
        <taxon>Cucurbitariaceae</taxon>
        <taxon>Cucurbitaria</taxon>
    </lineage>
</organism>
<name>A0A9P4GRK4_9PLEO</name>
<reference evidence="3" key="1">
    <citation type="submission" date="2020-01" db="EMBL/GenBank/DDBJ databases">
        <authorList>
            <consortium name="DOE Joint Genome Institute"/>
            <person name="Haridas S."/>
            <person name="Albert R."/>
            <person name="Binder M."/>
            <person name="Bloem J."/>
            <person name="Labutti K."/>
            <person name="Salamov A."/>
            <person name="Andreopoulos B."/>
            <person name="Baker S.E."/>
            <person name="Barry K."/>
            <person name="Bills G."/>
            <person name="Bluhm B.H."/>
            <person name="Cannon C."/>
            <person name="Castanera R."/>
            <person name="Culley D.E."/>
            <person name="Daum C."/>
            <person name="Ezra D."/>
            <person name="Gonzalez J.B."/>
            <person name="Henrissat B."/>
            <person name="Kuo A."/>
            <person name="Liang C."/>
            <person name="Lipzen A."/>
            <person name="Lutzoni F."/>
            <person name="Magnuson J."/>
            <person name="Mondo S."/>
            <person name="Nolan M."/>
            <person name="Ohm R."/>
            <person name="Pangilinan J."/>
            <person name="Park H.-J."/>
            <person name="Ramirez L."/>
            <person name="Alfaro M."/>
            <person name="Sun H."/>
            <person name="Tritt A."/>
            <person name="Yoshinaga Y."/>
            <person name="Zwiers L.-H."/>
            <person name="Turgeon B.G."/>
            <person name="Goodwin S.B."/>
            <person name="Spatafora J.W."/>
            <person name="Crous P.W."/>
            <person name="Grigoriev I.V."/>
        </authorList>
    </citation>
    <scope>NUCLEOTIDE SEQUENCE</scope>
    <source>
        <strain evidence="3">CBS 394.84</strain>
    </source>
</reference>
<feature type="coiled-coil region" evidence="1">
    <location>
        <begin position="155"/>
        <end position="182"/>
    </location>
</feature>
<evidence type="ECO:0000256" key="1">
    <source>
        <dbReference type="SAM" id="Coils"/>
    </source>
</evidence>
<dbReference type="EMBL" id="ML976614">
    <property type="protein sequence ID" value="KAF1850455.1"/>
    <property type="molecule type" value="Genomic_DNA"/>
</dbReference>
<feature type="compositionally biased region" description="Basic and acidic residues" evidence="2">
    <location>
        <begin position="93"/>
        <end position="109"/>
    </location>
</feature>
<feature type="compositionally biased region" description="Basic and acidic residues" evidence="2">
    <location>
        <begin position="24"/>
        <end position="39"/>
    </location>
</feature>
<dbReference type="RefSeq" id="XP_040793018.1">
    <property type="nucleotide sequence ID" value="XM_040937521.1"/>
</dbReference>
<evidence type="ECO:0000313" key="3">
    <source>
        <dbReference type="EMBL" id="KAF1850455.1"/>
    </source>
</evidence>
<keyword evidence="1" id="KW-0175">Coiled coil</keyword>
<evidence type="ECO:0000256" key="2">
    <source>
        <dbReference type="SAM" id="MobiDB-lite"/>
    </source>
</evidence>
<dbReference type="AlphaFoldDB" id="A0A9P4GRK4"/>
<dbReference type="GeneID" id="63854771"/>
<accession>A0A9P4GRK4</accession>
<feature type="region of interest" description="Disordered" evidence="2">
    <location>
        <begin position="1"/>
        <end position="109"/>
    </location>
</feature>
<feature type="compositionally biased region" description="Polar residues" evidence="2">
    <location>
        <begin position="1"/>
        <end position="13"/>
    </location>
</feature>